<evidence type="ECO:0000313" key="2">
    <source>
        <dbReference type="Proteomes" id="UP000072741"/>
    </source>
</evidence>
<dbReference type="AlphaFoldDB" id="A0A147GX56"/>
<keyword evidence="2" id="KW-1185">Reference proteome</keyword>
<proteinExistence type="predicted"/>
<comment type="caution">
    <text evidence="1">The sequence shown here is derived from an EMBL/GenBank/DDBJ whole genome shotgun (WGS) entry which is preliminary data.</text>
</comment>
<accession>A0A147GX56</accession>
<sequence length="71" mass="7811">MLKPGESVETNIGAIEFGLSFGQRLNRAFLHLSVFEVYAETDAVVYDFQFFDAAVGNVETLDGVAFESKMA</sequence>
<organism evidence="1 2">
    <name type="scientific">Pseudacidovorax intermedius</name>
    <dbReference type="NCBI Taxonomy" id="433924"/>
    <lineage>
        <taxon>Bacteria</taxon>
        <taxon>Pseudomonadati</taxon>
        <taxon>Pseudomonadota</taxon>
        <taxon>Betaproteobacteria</taxon>
        <taxon>Burkholderiales</taxon>
        <taxon>Comamonadaceae</taxon>
        <taxon>Pseudacidovorax</taxon>
    </lineage>
</organism>
<protein>
    <submittedName>
        <fullName evidence="1">Uncharacterized protein</fullName>
    </submittedName>
</protein>
<evidence type="ECO:0000313" key="1">
    <source>
        <dbReference type="EMBL" id="KTT22148.1"/>
    </source>
</evidence>
<dbReference type="Proteomes" id="UP000072741">
    <property type="component" value="Unassembled WGS sequence"/>
</dbReference>
<name>A0A147GX56_9BURK</name>
<reference evidence="1 2" key="1">
    <citation type="journal article" date="2016" name="Front. Microbiol.">
        <title>Genomic Resource of Rice Seed Associated Bacteria.</title>
        <authorList>
            <person name="Midha S."/>
            <person name="Bansal K."/>
            <person name="Sharma S."/>
            <person name="Kumar N."/>
            <person name="Patil P.P."/>
            <person name="Chaudhry V."/>
            <person name="Patil P.B."/>
        </authorList>
    </citation>
    <scope>NUCLEOTIDE SEQUENCE [LARGE SCALE GENOMIC DNA]</scope>
    <source>
        <strain evidence="1 2">NS331</strain>
    </source>
</reference>
<gene>
    <name evidence="1" type="ORF">NS331_10155</name>
</gene>
<dbReference type="EMBL" id="LDSL01000061">
    <property type="protein sequence ID" value="KTT22148.1"/>
    <property type="molecule type" value="Genomic_DNA"/>
</dbReference>